<dbReference type="RefSeq" id="WP_256376041.1">
    <property type="nucleotide sequence ID" value="NZ_CP023275.1"/>
</dbReference>
<organism evidence="2 3">
    <name type="scientific">Sulfurospirillum diekertiae</name>
    <dbReference type="NCBI Taxonomy" id="1854492"/>
    <lineage>
        <taxon>Bacteria</taxon>
        <taxon>Pseudomonadati</taxon>
        <taxon>Campylobacterota</taxon>
        <taxon>Epsilonproteobacteria</taxon>
        <taxon>Campylobacterales</taxon>
        <taxon>Sulfurospirillaceae</taxon>
        <taxon>Sulfurospirillum</taxon>
    </lineage>
</organism>
<sequence length="44" mass="5111">MTWFNIIFGALSFIVTTLAIAKLRYESGYSKYSPYYKGNQHTTK</sequence>
<dbReference type="Proteomes" id="UP000217349">
    <property type="component" value="Chromosome"/>
</dbReference>
<gene>
    <name evidence="2" type="ORF">SJPD1_0386</name>
</gene>
<keyword evidence="1" id="KW-1133">Transmembrane helix</keyword>
<dbReference type="EMBL" id="CP023275">
    <property type="protein sequence ID" value="ATB68514.1"/>
    <property type="molecule type" value="Genomic_DNA"/>
</dbReference>
<reference evidence="3" key="1">
    <citation type="submission" date="2017-09" db="EMBL/GenBank/DDBJ databases">
        <title>The complete genome of Sulfurospirillum sp. JPD-1.</title>
        <authorList>
            <person name="Goris T."/>
        </authorList>
    </citation>
    <scope>NUCLEOTIDE SEQUENCE [LARGE SCALE GENOMIC DNA]</scope>
    <source>
        <strain evidence="3">JPD-1</strain>
    </source>
</reference>
<keyword evidence="1" id="KW-0812">Transmembrane</keyword>
<evidence type="ECO:0000313" key="3">
    <source>
        <dbReference type="Proteomes" id="UP000217349"/>
    </source>
</evidence>
<protein>
    <submittedName>
        <fullName evidence="2">Uncharacterized protein</fullName>
    </submittedName>
</protein>
<evidence type="ECO:0000256" key="1">
    <source>
        <dbReference type="SAM" id="Phobius"/>
    </source>
</evidence>
<accession>A0A290HPF9</accession>
<proteinExistence type="predicted"/>
<dbReference type="AlphaFoldDB" id="A0A290HPF9"/>
<dbReference type="KEGG" id="sulj:SJPD1_0386"/>
<evidence type="ECO:0000313" key="2">
    <source>
        <dbReference type="EMBL" id="ATB68514.1"/>
    </source>
</evidence>
<keyword evidence="1" id="KW-0472">Membrane</keyword>
<feature type="transmembrane region" description="Helical" evidence="1">
    <location>
        <begin position="6"/>
        <end position="25"/>
    </location>
</feature>
<name>A0A290HPF9_9BACT</name>